<evidence type="ECO:0000313" key="1">
    <source>
        <dbReference type="EMBL" id="KAL3571026.1"/>
    </source>
</evidence>
<protein>
    <submittedName>
        <fullName evidence="1">Uncharacterized protein</fullName>
    </submittedName>
</protein>
<dbReference type="Proteomes" id="UP000309997">
    <property type="component" value="Unassembled WGS sequence"/>
</dbReference>
<evidence type="ECO:0000313" key="2">
    <source>
        <dbReference type="Proteomes" id="UP000309997"/>
    </source>
</evidence>
<sequence>MASGSINASIPSIPRDFGKKKRANRSAKLKQCKLDARREQWLSQGAVKNKGCKEELTGPRVSPQQIHEEGRKNTLENSQMRRRGGVGEDENENENGSIHHDFDLDSPLNSPTGSSVLGGNESGTNFTASSSSSTTSGSSVGGSITGEDGEENDNCLDDWEAMADALVANDDDNKLENHIDENNPCLELQSSLEHETVVQLDCNLQNLGSNNENLTQERGVPPRVTPGNSRAWRPDDALRPQSLPNLPKQRSFPNTDRHYGQGVLPWGCASGVNVPTSCPICTEDLDITDASFLPCSCGFQVCLFCHKKMLELDGRCPNCRELYKNDPVKVEASVRRGSLTLRLARSCSMRSLSLRRLFRCRGIDHYVFWHPIIELFLISILGSYLCGADVENFGSLMELHFLAFANGNKKEQSSENIDGCLSG</sequence>
<gene>
    <name evidence="1" type="ORF">D5086_028275</name>
</gene>
<proteinExistence type="predicted"/>
<keyword evidence="2" id="KW-1185">Reference proteome</keyword>
<comment type="caution">
    <text evidence="1">The sequence shown here is derived from an EMBL/GenBank/DDBJ whole genome shotgun (WGS) entry which is preliminary data.</text>
</comment>
<dbReference type="EMBL" id="RCHU02000015">
    <property type="protein sequence ID" value="KAL3571026.1"/>
    <property type="molecule type" value="Genomic_DNA"/>
</dbReference>
<organism evidence="1 2">
    <name type="scientific">Populus alba</name>
    <name type="common">White poplar</name>
    <dbReference type="NCBI Taxonomy" id="43335"/>
    <lineage>
        <taxon>Eukaryota</taxon>
        <taxon>Viridiplantae</taxon>
        <taxon>Streptophyta</taxon>
        <taxon>Embryophyta</taxon>
        <taxon>Tracheophyta</taxon>
        <taxon>Spermatophyta</taxon>
        <taxon>Magnoliopsida</taxon>
        <taxon>eudicotyledons</taxon>
        <taxon>Gunneridae</taxon>
        <taxon>Pentapetalae</taxon>
        <taxon>rosids</taxon>
        <taxon>fabids</taxon>
        <taxon>Malpighiales</taxon>
        <taxon>Salicaceae</taxon>
        <taxon>Saliceae</taxon>
        <taxon>Populus</taxon>
    </lineage>
</organism>
<name>A0ACC4AYJ6_POPAL</name>
<accession>A0ACC4AYJ6</accession>
<reference evidence="1 2" key="1">
    <citation type="journal article" date="2024" name="Plant Biotechnol. J.">
        <title>Genome and CRISPR/Cas9 system of a widespread forest tree (Populus alba) in the world.</title>
        <authorList>
            <person name="Liu Y.J."/>
            <person name="Jiang P.F."/>
            <person name="Han X.M."/>
            <person name="Li X.Y."/>
            <person name="Wang H.M."/>
            <person name="Wang Y.J."/>
            <person name="Wang X.X."/>
            <person name="Zeng Q.Y."/>
        </authorList>
    </citation>
    <scope>NUCLEOTIDE SEQUENCE [LARGE SCALE GENOMIC DNA]</scope>
    <source>
        <strain evidence="2">cv. PAL-ZL1</strain>
    </source>
</reference>